<dbReference type="OrthoDB" id="270602at2759"/>
<feature type="region of interest" description="Disordered" evidence="2">
    <location>
        <begin position="54"/>
        <end position="87"/>
    </location>
</feature>
<dbReference type="AlphaFoldDB" id="A0A132AI70"/>
<name>A0A132AI70_SARSC</name>
<comment type="caution">
    <text evidence="3">The sequence shown here is derived from an EMBL/GenBank/DDBJ whole genome shotgun (WGS) entry which is preliminary data.</text>
</comment>
<dbReference type="GO" id="GO:0043161">
    <property type="term" value="P:proteasome-mediated ubiquitin-dependent protein catabolic process"/>
    <property type="evidence" value="ECO:0007669"/>
    <property type="project" value="TreeGrafter"/>
</dbReference>
<dbReference type="InterPro" id="IPR036249">
    <property type="entry name" value="Thioredoxin-like_sf"/>
</dbReference>
<dbReference type="InterPro" id="IPR050730">
    <property type="entry name" value="UBX_domain-protein"/>
</dbReference>
<feature type="compositionally biased region" description="Low complexity" evidence="2">
    <location>
        <begin position="69"/>
        <end position="78"/>
    </location>
</feature>
<dbReference type="SUPFAM" id="SSF46934">
    <property type="entry name" value="UBA-like"/>
    <property type="match status" value="1"/>
</dbReference>
<dbReference type="PROSITE" id="PS50033">
    <property type="entry name" value="UBX"/>
    <property type="match status" value="1"/>
</dbReference>
<dbReference type="Pfam" id="PF13899">
    <property type="entry name" value="Thioredoxin_7"/>
    <property type="match status" value="1"/>
</dbReference>
<gene>
    <name evidence="3" type="ORF">QR98_0091720</name>
</gene>
<dbReference type="SMART" id="SM00594">
    <property type="entry name" value="UAS"/>
    <property type="match status" value="1"/>
</dbReference>
<dbReference type="Pfam" id="PF00789">
    <property type="entry name" value="UBX"/>
    <property type="match status" value="1"/>
</dbReference>
<dbReference type="SUPFAM" id="SSF54236">
    <property type="entry name" value="Ubiquitin-like"/>
    <property type="match status" value="1"/>
</dbReference>
<dbReference type="GO" id="GO:0043130">
    <property type="term" value="F:ubiquitin binding"/>
    <property type="evidence" value="ECO:0007669"/>
    <property type="project" value="TreeGrafter"/>
</dbReference>
<sequence length="422" mass="48964">MDNQNDIDRDDVLTQFINITGADESIAKNALEACDWNVEMAINMFVDSNLAQNPSTSSAIQTQNNRPQSPSSTSSTSSMQNKEIRPPIPPVCQVLVDDYSRNTYTNSSFDGFRNFEQESRWQERQLIDSDIEPVVVNKRKTWDDLFRPPLDLMFRGTFERAKLAGQEANKWLLVNIQNHLEFSCQALNRDVWSNTTVKDIIKEHFIFWQTYNDSTQGQNFISFYNVTNFPHISIIDPRTGEKLIYWNGLDTITFCEKVTQFLNEHPSPSKIVESNDVVEIEPKKFQLNPTTLDYGEQSDLEAAIQASLRDMENYQKVEKNKSDSVLESVLGQNDRWENYLGKKENKMEILIRYPDGQKKMMMFPPDSKLKALFLYVTENGYNMNEYELITNFPKKNLSSCDENLNLESVMHHRETLYVQTKN</sequence>
<protein>
    <submittedName>
        <fullName evidence="3">UBX domain-containing protein 7-like protein</fullName>
    </submittedName>
</protein>
<dbReference type="GO" id="GO:0005634">
    <property type="term" value="C:nucleus"/>
    <property type="evidence" value="ECO:0007669"/>
    <property type="project" value="TreeGrafter"/>
</dbReference>
<dbReference type="InterPro" id="IPR006577">
    <property type="entry name" value="UAS"/>
</dbReference>
<dbReference type="VEuPathDB" id="VectorBase:SSCA007930"/>
<evidence type="ECO:0000313" key="3">
    <source>
        <dbReference type="EMBL" id="KPM10613.1"/>
    </source>
</evidence>
<feature type="compositionally biased region" description="Polar residues" evidence="2">
    <location>
        <begin position="54"/>
        <end position="68"/>
    </location>
</feature>
<proteinExistence type="predicted"/>
<evidence type="ECO:0000256" key="1">
    <source>
        <dbReference type="ARBA" id="ARBA00022553"/>
    </source>
</evidence>
<dbReference type="Gene3D" id="3.40.30.10">
    <property type="entry name" value="Glutaredoxin"/>
    <property type="match status" value="1"/>
</dbReference>
<dbReference type="CDD" id="cd01773">
    <property type="entry name" value="UBX_UBXN7"/>
    <property type="match status" value="1"/>
</dbReference>
<dbReference type="Proteomes" id="UP000616769">
    <property type="component" value="Unassembled WGS sequence"/>
</dbReference>
<dbReference type="FunFam" id="3.40.30.10:FF:000079">
    <property type="entry name" value="UBX domain-containing protein 7"/>
    <property type="match status" value="1"/>
</dbReference>
<dbReference type="SMART" id="SM00166">
    <property type="entry name" value="UBX"/>
    <property type="match status" value="1"/>
</dbReference>
<dbReference type="InterPro" id="IPR009060">
    <property type="entry name" value="UBA-like_sf"/>
</dbReference>
<dbReference type="Gene3D" id="3.10.20.90">
    <property type="entry name" value="Phosphatidylinositol 3-kinase Catalytic Subunit, Chain A, domain 1"/>
    <property type="match status" value="1"/>
</dbReference>
<dbReference type="SUPFAM" id="SSF52833">
    <property type="entry name" value="Thioredoxin-like"/>
    <property type="match status" value="1"/>
</dbReference>
<accession>A0A132AI70</accession>
<keyword evidence="1" id="KW-0597">Phosphoprotein</keyword>
<evidence type="ECO:0000256" key="2">
    <source>
        <dbReference type="SAM" id="MobiDB-lite"/>
    </source>
</evidence>
<dbReference type="CDD" id="cd14345">
    <property type="entry name" value="UBA_UBXD7"/>
    <property type="match status" value="1"/>
</dbReference>
<evidence type="ECO:0000313" key="4">
    <source>
        <dbReference type="Proteomes" id="UP000616769"/>
    </source>
</evidence>
<dbReference type="PANTHER" id="PTHR23322">
    <property type="entry name" value="FAS-ASSOCIATED PROTEIN"/>
    <property type="match status" value="1"/>
</dbReference>
<dbReference type="PANTHER" id="PTHR23322:SF6">
    <property type="entry name" value="UBX DOMAIN-CONTAINING PROTEIN 7"/>
    <property type="match status" value="1"/>
</dbReference>
<organism evidence="3 4">
    <name type="scientific">Sarcoptes scabiei</name>
    <name type="common">Itch mite</name>
    <name type="synonym">Acarus scabiei</name>
    <dbReference type="NCBI Taxonomy" id="52283"/>
    <lineage>
        <taxon>Eukaryota</taxon>
        <taxon>Metazoa</taxon>
        <taxon>Ecdysozoa</taxon>
        <taxon>Arthropoda</taxon>
        <taxon>Chelicerata</taxon>
        <taxon>Arachnida</taxon>
        <taxon>Acari</taxon>
        <taxon>Acariformes</taxon>
        <taxon>Sarcoptiformes</taxon>
        <taxon>Astigmata</taxon>
        <taxon>Psoroptidia</taxon>
        <taxon>Sarcoptoidea</taxon>
        <taxon>Sarcoptidae</taxon>
        <taxon>Sarcoptinae</taxon>
        <taxon>Sarcoptes</taxon>
    </lineage>
</organism>
<dbReference type="InterPro" id="IPR001012">
    <property type="entry name" value="UBX_dom"/>
</dbReference>
<dbReference type="CDD" id="cd02958">
    <property type="entry name" value="UAS"/>
    <property type="match status" value="1"/>
</dbReference>
<dbReference type="Gene3D" id="1.10.8.10">
    <property type="entry name" value="DNA helicase RuvA subunit, C-terminal domain"/>
    <property type="match status" value="1"/>
</dbReference>
<reference evidence="3 4" key="1">
    <citation type="journal article" date="2015" name="Parasit. Vectors">
        <title>Draft genome of the scabies mite.</title>
        <authorList>
            <person name="Rider S.D.Jr."/>
            <person name="Morgan M.S."/>
            <person name="Arlian L.G."/>
        </authorList>
    </citation>
    <scope>NUCLEOTIDE SEQUENCE [LARGE SCALE GENOMIC DNA]</scope>
    <source>
        <strain evidence="3">Arlian Lab</strain>
    </source>
</reference>
<dbReference type="EMBL" id="JXLN01015549">
    <property type="protein sequence ID" value="KPM10613.1"/>
    <property type="molecule type" value="Genomic_DNA"/>
</dbReference>
<dbReference type="Pfam" id="PF14555">
    <property type="entry name" value="UBA_4"/>
    <property type="match status" value="1"/>
</dbReference>
<dbReference type="InterPro" id="IPR029071">
    <property type="entry name" value="Ubiquitin-like_domsf"/>
</dbReference>